<organism evidence="2 3">
    <name type="scientific">Mycobacterium simulans</name>
    <dbReference type="NCBI Taxonomy" id="627089"/>
    <lineage>
        <taxon>Bacteria</taxon>
        <taxon>Bacillati</taxon>
        <taxon>Actinomycetota</taxon>
        <taxon>Actinomycetes</taxon>
        <taxon>Mycobacteriales</taxon>
        <taxon>Mycobacteriaceae</taxon>
        <taxon>Mycobacterium</taxon>
    </lineage>
</organism>
<reference evidence="2 3" key="1">
    <citation type="submission" date="2017-10" db="EMBL/GenBank/DDBJ databases">
        <authorList>
            <consortium name="Urmite Genomes"/>
        </authorList>
    </citation>
    <scope>NUCLEOTIDE SEQUENCE [LARGE SCALE GENOMIC DNA]</scope>
    <source>
        <strain evidence="2 3">FB-527</strain>
    </source>
</reference>
<keyword evidence="3" id="KW-1185">Reference proteome</keyword>
<feature type="compositionally biased region" description="Polar residues" evidence="1">
    <location>
        <begin position="1"/>
        <end position="13"/>
    </location>
</feature>
<evidence type="ECO:0000313" key="3">
    <source>
        <dbReference type="Proteomes" id="UP000554965"/>
    </source>
</evidence>
<sequence length="219" mass="24083">MTQPTHKSLQSTFAAPPPRGNKLQGLLRPTPPRGPQPSPDVHEQDAPDSPTDAAAPQAPQTSTTTAPQITQPPAAPTQSAPARAARTGKPAPTETGPTSVYLHTKAYRELVDRRQKRFRSYAQTVYDAFAYIRDKAKDEHKNPAEALAKLFEMSDATDPWLMPEPRSARNSAEPTVEAKIALKPQERQWVKDRMAEIGATHLSPFLATVLEHYLLHAKS</sequence>
<feature type="region of interest" description="Disordered" evidence="1">
    <location>
        <begin position="1"/>
        <end position="100"/>
    </location>
</feature>
<proteinExistence type="predicted"/>
<evidence type="ECO:0000256" key="1">
    <source>
        <dbReference type="SAM" id="MobiDB-lite"/>
    </source>
</evidence>
<evidence type="ECO:0000313" key="2">
    <source>
        <dbReference type="EMBL" id="SOJ56953.1"/>
    </source>
</evidence>
<protein>
    <submittedName>
        <fullName evidence="2">Uncharacterized protein</fullName>
    </submittedName>
</protein>
<accession>A0A7Z7INL5</accession>
<feature type="compositionally biased region" description="Low complexity" evidence="1">
    <location>
        <begin position="47"/>
        <end position="87"/>
    </location>
</feature>
<dbReference type="Proteomes" id="UP000554965">
    <property type="component" value="Unassembled WGS sequence"/>
</dbReference>
<dbReference type="EMBL" id="OCTY01000002">
    <property type="protein sequence ID" value="SOJ56953.1"/>
    <property type="molecule type" value="Genomic_DNA"/>
</dbReference>
<dbReference type="AlphaFoldDB" id="A0A7Z7INL5"/>
<comment type="caution">
    <text evidence="2">The sequence shown here is derived from an EMBL/GenBank/DDBJ whole genome shotgun (WGS) entry which is preliminary data.</text>
</comment>
<feature type="compositionally biased region" description="Pro residues" evidence="1">
    <location>
        <begin position="29"/>
        <end position="38"/>
    </location>
</feature>
<gene>
    <name evidence="2" type="ORF">MSIMFB_04431</name>
</gene>
<name>A0A7Z7INL5_9MYCO</name>